<evidence type="ECO:0000313" key="1">
    <source>
        <dbReference type="EMBL" id="NID12116.1"/>
    </source>
</evidence>
<reference evidence="2" key="2">
    <citation type="submission" date="2023-07" db="EMBL/GenBank/DDBJ databases">
        <authorList>
            <person name="Jung D.-H."/>
        </authorList>
    </citation>
    <scope>NUCLEOTIDE SEQUENCE [LARGE SCALE GENOMIC DNA]</scope>
    <source>
        <strain evidence="2">JA-25</strain>
    </source>
</reference>
<dbReference type="InterPro" id="IPR036624">
    <property type="entry name" value="Hcp1-lik_sf"/>
</dbReference>
<dbReference type="SUPFAM" id="SSF141452">
    <property type="entry name" value="Hcp1-like"/>
    <property type="match status" value="1"/>
</dbReference>
<dbReference type="RefSeq" id="WP_166692968.1">
    <property type="nucleotide sequence ID" value="NZ_WAEL01000006.1"/>
</dbReference>
<evidence type="ECO:0008006" key="3">
    <source>
        <dbReference type="Google" id="ProtNLM"/>
    </source>
</evidence>
<comment type="caution">
    <text evidence="1">The sequence shown here is derived from an EMBL/GenBank/DDBJ whole genome shotgun (WGS) entry which is preliminary data.</text>
</comment>
<protein>
    <recommendedName>
        <fullName evidence="3">Type VI secretion system needle protein Hcp</fullName>
    </recommendedName>
</protein>
<name>A0ABX0QI29_9BACT</name>
<proteinExistence type="predicted"/>
<dbReference type="Proteomes" id="UP000606008">
    <property type="component" value="Unassembled WGS sequence"/>
</dbReference>
<dbReference type="Pfam" id="PF17642">
    <property type="entry name" value="TssD"/>
    <property type="match status" value="1"/>
</dbReference>
<dbReference type="InterPro" id="IPR041408">
    <property type="entry name" value="Hcp_Tssd"/>
</dbReference>
<dbReference type="EMBL" id="WAEL01000006">
    <property type="protein sequence ID" value="NID12116.1"/>
    <property type="molecule type" value="Genomic_DNA"/>
</dbReference>
<organism evidence="1 2">
    <name type="scientific">Fibrivirga algicola</name>
    <dbReference type="NCBI Taxonomy" id="2950420"/>
    <lineage>
        <taxon>Bacteria</taxon>
        <taxon>Pseudomonadati</taxon>
        <taxon>Bacteroidota</taxon>
        <taxon>Cytophagia</taxon>
        <taxon>Cytophagales</taxon>
        <taxon>Spirosomataceae</taxon>
        <taxon>Fibrivirga</taxon>
    </lineage>
</organism>
<reference evidence="2" key="1">
    <citation type="submission" date="2019-09" db="EMBL/GenBank/DDBJ databases">
        <authorList>
            <person name="Jung D.-H."/>
        </authorList>
    </citation>
    <scope>NUCLEOTIDE SEQUENCE [LARGE SCALE GENOMIC DNA]</scope>
    <source>
        <strain evidence="2">JA-25</strain>
    </source>
</reference>
<evidence type="ECO:0000313" key="2">
    <source>
        <dbReference type="Proteomes" id="UP000606008"/>
    </source>
</evidence>
<keyword evidence="2" id="KW-1185">Reference proteome</keyword>
<sequence>MADIDITKDMGSWIKVDKGEYTVLSLSYGFSKQIGMDGKTASRVMGGDINVSIQTLKADKVLLELVLAQNKNDIKGEIYINGSEGQVRKIEFSHASISSFNESFSGGQGMQNFTITAGILKAQEVEFNLVPKQGQRA</sequence>
<gene>
    <name evidence="1" type="ORF">F7231_18230</name>
</gene>
<accession>A0ABX0QI29</accession>